<evidence type="ECO:0000313" key="1">
    <source>
        <dbReference type="EMBL" id="KRY05452.1"/>
    </source>
</evidence>
<reference evidence="1 2" key="1">
    <citation type="submission" date="2015-01" db="EMBL/GenBank/DDBJ databases">
        <title>Evolution of Trichinella species and genotypes.</title>
        <authorList>
            <person name="Korhonen P.K."/>
            <person name="Edoardo P."/>
            <person name="Giuseppe L.R."/>
            <person name="Gasser R.B."/>
        </authorList>
    </citation>
    <scope>NUCLEOTIDE SEQUENCE [LARGE SCALE GENOMIC DNA]</scope>
    <source>
        <strain evidence="1">ISS2496</strain>
    </source>
</reference>
<sequence>MQLRLIKGNIMNELIKTAKFLKGNLILRGCE</sequence>
<accession>A0A0V0YZ81</accession>
<evidence type="ECO:0000313" key="2">
    <source>
        <dbReference type="Proteomes" id="UP000054783"/>
    </source>
</evidence>
<dbReference type="EMBL" id="JYDQ01001307">
    <property type="protein sequence ID" value="KRY05452.1"/>
    <property type="molecule type" value="Genomic_DNA"/>
</dbReference>
<protein>
    <submittedName>
        <fullName evidence="1">Uncharacterized protein</fullName>
    </submittedName>
</protein>
<comment type="caution">
    <text evidence="1">The sequence shown here is derived from an EMBL/GenBank/DDBJ whole genome shotgun (WGS) entry which is preliminary data.</text>
</comment>
<proteinExistence type="predicted"/>
<organism evidence="1 2">
    <name type="scientific">Trichinella patagoniensis</name>
    <dbReference type="NCBI Taxonomy" id="990121"/>
    <lineage>
        <taxon>Eukaryota</taxon>
        <taxon>Metazoa</taxon>
        <taxon>Ecdysozoa</taxon>
        <taxon>Nematoda</taxon>
        <taxon>Enoplea</taxon>
        <taxon>Dorylaimia</taxon>
        <taxon>Trichinellida</taxon>
        <taxon>Trichinellidae</taxon>
        <taxon>Trichinella</taxon>
    </lineage>
</organism>
<gene>
    <name evidence="1" type="ORF">T12_10749</name>
</gene>
<name>A0A0V0YZ81_9BILA</name>
<dbReference type="Proteomes" id="UP000054783">
    <property type="component" value="Unassembled WGS sequence"/>
</dbReference>
<keyword evidence="2" id="KW-1185">Reference proteome</keyword>
<dbReference type="AlphaFoldDB" id="A0A0V0YZ81"/>